<name>A0A0A8HVR0_STAHY</name>
<accession>A0A0A8HVR0</accession>
<dbReference type="AlphaFoldDB" id="A0A0A8HVR0"/>
<sequence>MAEFKVARTEEDAIEVVDSFLRNGYKESEIVVISKEKLKTDRFNDCQIQHKSTNGTISDKFMRMFIGEDAESAALSRYDFGEEKTEDLKQDLNNHKIVVIVQKDTIKHGEVTQNNAAYVEPSTDKHKPSEHKGDIE</sequence>
<evidence type="ECO:0000256" key="2">
    <source>
        <dbReference type="SAM" id="MobiDB-lite"/>
    </source>
</evidence>
<dbReference type="KEGG" id="shu:SHYC_11790"/>
<dbReference type="Proteomes" id="UP000285625">
    <property type="component" value="Unassembled WGS sequence"/>
</dbReference>
<dbReference type="EMBL" id="QXVO01000006">
    <property type="protein sequence ID" value="RIO47008.1"/>
    <property type="molecule type" value="Genomic_DNA"/>
</dbReference>
<reference evidence="3 4" key="1">
    <citation type="journal article" date="2016" name="Front. Microbiol.">
        <title>Comprehensive Phylogenetic Analysis of Bovine Non-aureus Staphylococci Species Based on Whole-Genome Sequencing.</title>
        <authorList>
            <person name="Naushad S."/>
            <person name="Barkema H.W."/>
            <person name="Luby C."/>
            <person name="Condas L.A."/>
            <person name="Nobrega D.B."/>
            <person name="Carson D.A."/>
            <person name="De Buck J."/>
        </authorList>
    </citation>
    <scope>NUCLEOTIDE SEQUENCE [LARGE SCALE GENOMIC DNA]</scope>
    <source>
        <strain evidence="3 4">SNUC 5959</strain>
    </source>
</reference>
<gene>
    <name evidence="3" type="ORF">BUZ57_03200</name>
</gene>
<feature type="region of interest" description="Disordered" evidence="2">
    <location>
        <begin position="113"/>
        <end position="136"/>
    </location>
</feature>
<evidence type="ECO:0000313" key="4">
    <source>
        <dbReference type="Proteomes" id="UP000285625"/>
    </source>
</evidence>
<evidence type="ECO:0000313" key="3">
    <source>
        <dbReference type="EMBL" id="RIO47008.1"/>
    </source>
</evidence>
<protein>
    <submittedName>
        <fullName evidence="3">Uncharacterized protein</fullName>
    </submittedName>
</protein>
<dbReference type="HOGENOM" id="CLU_152601_0_0_9"/>
<organism evidence="3 4">
    <name type="scientific">Staphylococcus hyicus</name>
    <dbReference type="NCBI Taxonomy" id="1284"/>
    <lineage>
        <taxon>Bacteria</taxon>
        <taxon>Bacillati</taxon>
        <taxon>Bacillota</taxon>
        <taxon>Bacilli</taxon>
        <taxon>Bacillales</taxon>
        <taxon>Staphylococcaceae</taxon>
        <taxon>Staphylococcus</taxon>
    </lineage>
</organism>
<evidence type="ECO:0000256" key="1">
    <source>
        <dbReference type="ARBA" id="ARBA00008128"/>
    </source>
</evidence>
<proteinExistence type="inferred from homology"/>
<comment type="similarity">
    <text evidence="1">Belongs to the UPF0355 family.</text>
</comment>
<dbReference type="GeneID" id="41074121"/>
<comment type="caution">
    <text evidence="3">The sequence shown here is derived from an EMBL/GenBank/DDBJ whole genome shotgun (WGS) entry which is preliminary data.</text>
</comment>
<dbReference type="RefSeq" id="WP_039647296.1">
    <property type="nucleotide sequence ID" value="NZ_CP008747.1"/>
</dbReference>
<dbReference type="Pfam" id="PF11181">
    <property type="entry name" value="YflT"/>
    <property type="match status" value="1"/>
</dbReference>
<dbReference type="InterPro" id="IPR025889">
    <property type="entry name" value="GSP17M-like_dom"/>
</dbReference>
<dbReference type="STRING" id="1284.SHYC_11790"/>
<feature type="compositionally biased region" description="Basic and acidic residues" evidence="2">
    <location>
        <begin position="122"/>
        <end position="136"/>
    </location>
</feature>